<accession>A0A5J4RXZ0</accession>
<keyword evidence="5" id="KW-0012">Acyltransferase</keyword>
<reference evidence="6" key="1">
    <citation type="submission" date="2019-03" db="EMBL/GenBank/DDBJ databases">
        <title>Single cell metagenomics reveals metabolic interactions within the superorganism composed of flagellate Streblomastix strix and complex community of Bacteroidetes bacteria on its surface.</title>
        <authorList>
            <person name="Treitli S.C."/>
            <person name="Kolisko M."/>
            <person name="Husnik F."/>
            <person name="Keeling P."/>
            <person name="Hampl V."/>
        </authorList>
    </citation>
    <scope>NUCLEOTIDE SEQUENCE</scope>
    <source>
        <strain evidence="6">STM</strain>
    </source>
</reference>
<dbReference type="PANTHER" id="PTHR37323:SF1">
    <property type="entry name" value="L-ORNITHINE N(ALPHA)-ACYLTRANSFERASE"/>
    <property type="match status" value="1"/>
</dbReference>
<dbReference type="Pfam" id="PF13444">
    <property type="entry name" value="Acetyltransf_5"/>
    <property type="match status" value="1"/>
</dbReference>
<gene>
    <name evidence="6" type="ORF">EZS27_013333</name>
</gene>
<dbReference type="EMBL" id="SNRY01000596">
    <property type="protein sequence ID" value="KAA6338684.1"/>
    <property type="molecule type" value="Genomic_DNA"/>
</dbReference>
<dbReference type="AlphaFoldDB" id="A0A5J4RXZ0"/>
<dbReference type="InterPro" id="IPR016181">
    <property type="entry name" value="Acyl_CoA_acyltransferase"/>
</dbReference>
<name>A0A5J4RXZ0_9ZZZZ</name>
<protein>
    <recommendedName>
        <fullName evidence="7">Hemolysin A</fullName>
    </recommendedName>
</protein>
<keyword evidence="4" id="KW-0443">Lipid metabolism</keyword>
<evidence type="ECO:0000256" key="1">
    <source>
        <dbReference type="ARBA" id="ARBA00005189"/>
    </source>
</evidence>
<keyword evidence="3" id="KW-0808">Transferase</keyword>
<dbReference type="SUPFAM" id="SSF55729">
    <property type="entry name" value="Acyl-CoA N-acyltransferases (Nat)"/>
    <property type="match status" value="1"/>
</dbReference>
<dbReference type="InterPro" id="IPR052351">
    <property type="entry name" value="Ornithine_N-alpha-AT"/>
</dbReference>
<evidence type="ECO:0000256" key="2">
    <source>
        <dbReference type="ARBA" id="ARBA00022516"/>
    </source>
</evidence>
<comment type="pathway">
    <text evidence="1">Lipid metabolism.</text>
</comment>
<proteinExistence type="predicted"/>
<sequence>MEETIIKPVSKELIKRELTEDKRLRMTNKSNNHIYIITHQDSPNVMREIGRLREIAFRSAGGGSGGSVDIDEYDTMENPYKQLIVWNPEAEEILGGYRYILGTDVQFNEKGVPILATSHMFKFSDRFIKEFLPTTIELGRSFVTLEYQSSRSGSKGLFALDNLWDGLGALTVIMPSVKYFFGKVTMYPSYHRQGRDMILYFLKKHFEDKDNLIVPLKPLVLETDEKELAELFNKDTFKENYRILNTEIRKFGYNIPPLVNAYMNLSPTMRMFGTAVNYGFGDVEETGILIAVNEILEEKRLRHIESFMNDMKEYDITSGANKLFYKGIGGKEEKI</sequence>
<organism evidence="6">
    <name type="scientific">termite gut metagenome</name>
    <dbReference type="NCBI Taxonomy" id="433724"/>
    <lineage>
        <taxon>unclassified sequences</taxon>
        <taxon>metagenomes</taxon>
        <taxon>organismal metagenomes</taxon>
    </lineage>
</organism>
<evidence type="ECO:0008006" key="7">
    <source>
        <dbReference type="Google" id="ProtNLM"/>
    </source>
</evidence>
<dbReference type="PANTHER" id="PTHR37323">
    <property type="entry name" value="GCN5-RELATED N-ACETYLTRANSFERASE"/>
    <property type="match status" value="1"/>
</dbReference>
<keyword evidence="2" id="KW-0444">Lipid biosynthesis</keyword>
<evidence type="ECO:0000313" key="6">
    <source>
        <dbReference type="EMBL" id="KAA6338684.1"/>
    </source>
</evidence>
<comment type="caution">
    <text evidence="6">The sequence shown here is derived from an EMBL/GenBank/DDBJ whole genome shotgun (WGS) entry which is preliminary data.</text>
</comment>
<evidence type="ECO:0000256" key="5">
    <source>
        <dbReference type="ARBA" id="ARBA00023315"/>
    </source>
</evidence>
<evidence type="ECO:0000256" key="3">
    <source>
        <dbReference type="ARBA" id="ARBA00022679"/>
    </source>
</evidence>
<dbReference type="GO" id="GO:0016746">
    <property type="term" value="F:acyltransferase activity"/>
    <property type="evidence" value="ECO:0007669"/>
    <property type="project" value="UniProtKB-KW"/>
</dbReference>
<evidence type="ECO:0000256" key="4">
    <source>
        <dbReference type="ARBA" id="ARBA00023098"/>
    </source>
</evidence>
<dbReference type="GO" id="GO:0006629">
    <property type="term" value="P:lipid metabolic process"/>
    <property type="evidence" value="ECO:0007669"/>
    <property type="project" value="UniProtKB-KW"/>
</dbReference>